<dbReference type="SUPFAM" id="SSF49478">
    <property type="entry name" value="Cna protein B-type domain"/>
    <property type="match status" value="1"/>
</dbReference>
<dbReference type="PANTHER" id="PTHR36108">
    <property type="entry name" value="COLOSSIN-B-RELATED"/>
    <property type="match status" value="1"/>
</dbReference>
<evidence type="ECO:0000256" key="2">
    <source>
        <dbReference type="ARBA" id="ARBA00007257"/>
    </source>
</evidence>
<sequence>MPALSLRRLAVAASLAVVVTGSLTANALPAYAEDTTGTVAGHLLDGTTALSDVPVVLQLPDNTADIANAVTDSTGAFSFADVPPGNYLVRYELPGGVRQYYPQSARYDVGAQPISVVAGEQTPVETTVLPHATVTGLVQTAGGTALQNATIMLDPTFYTETYPTVTTDAAGAYRIPYVVPGTYRVRVQDNTTGLVQYVPGRTSQSQGDELSFEVGQTATVNETQLPIGTLAGTVTPGTAKRVDVRAYAVNGSNIVSSATVNLADGSFSMPMFAGPVQLEFKSNDGRTTSYQWYHQQTKRTNAESVYVPAGGVASIEETIIGSTPTTGTISGMLTDETGAVVVGAAVTAINTSTNVSYPATTNEYGKYSVTVPVGVYQVRFQANGITQWAYGKYLDYAADAFSVTAGKTVTVSDTLRPPSVGGTGIAGRLTDGGQPVAEVGVTIWNEYYDWIDYVTTGADGSFALPYVWAGTYKVSFSLPGGVQQWSHQKLTFESADIIEVVDGQATILDEELAPHGQITGHLTRTDGTAVGGAYVVATSTDGQVMAQANTDTDGSYSFPFLPAGNYTVSFRPFGYEGPTQFAHGKSRVEDADVITVGVGATVTVDDEVLPFATVTGQLTGNGQPVPFAQVYLHDAVTDDVTYAFTDSDGRYSARLRPGRYKVSFVLENGLIQWAHQARTKADATVFTFAEGDNVLDEAMLPTATIRGQLTDSYGYPVTSGTVEISGGGEFFNAYLDWNGEWSATVVPGSYKVRFMTDTANQWAYGKTTAQAADTVTVAAGDTAVVDDALLPPGSMAITAADAATGAPISTFCAYADNGVTSYGCTTTGTVNLDGLSAGEYTVATYVEEEDSDYIMTQTKRVVVLSGQQTTVAAKLRKGATFSTTVTDAKSGAPVPGACVELVETDRPSYLGASRKVCANDQGVVTQNGITPDDYNLFVWITDGVHGRQWVGPTGGVGAQAKAKKVTLTSGKTTTVPAIKLDRAGSVSGIITDKATGAPIANAIAALSSYNDGHGGGGGAPGALVATDAQGRYTLTDLGPYDWTLFFRHRQYAAQWSGNVPNRLLADGVKVKVNTTTQYNVKLRKGTTLTGKVVASDGQPASARITVINAVTGDEMGSGDTAPDGTYTVPVFGPQLVKLKIDGSANGVWGTEYYNDSDYLSDSHTVAIPVTGTKTLNITFTP</sequence>
<name>A0ABP4XNH0_9ACTN</name>
<reference evidence="9" key="1">
    <citation type="journal article" date="2019" name="Int. J. Syst. Evol. Microbiol.">
        <title>The Global Catalogue of Microorganisms (GCM) 10K type strain sequencing project: providing services to taxonomists for standard genome sequencing and annotation.</title>
        <authorList>
            <consortium name="The Broad Institute Genomics Platform"/>
            <consortium name="The Broad Institute Genome Sequencing Center for Infectious Disease"/>
            <person name="Wu L."/>
            <person name="Ma J."/>
        </authorList>
    </citation>
    <scope>NUCLEOTIDE SEQUENCE [LARGE SCALE GENOMIC DNA]</scope>
    <source>
        <strain evidence="9">JCM 13250</strain>
    </source>
</reference>
<dbReference type="EC" id="3.2.1.1" evidence="3"/>
<evidence type="ECO:0000256" key="1">
    <source>
        <dbReference type="ARBA" id="ARBA00000548"/>
    </source>
</evidence>
<organism evidence="8 9">
    <name type="scientific">Luedemannella flava</name>
    <dbReference type="NCBI Taxonomy" id="349316"/>
    <lineage>
        <taxon>Bacteria</taxon>
        <taxon>Bacillati</taxon>
        <taxon>Actinomycetota</taxon>
        <taxon>Actinomycetes</taxon>
        <taxon>Micromonosporales</taxon>
        <taxon>Micromonosporaceae</taxon>
        <taxon>Luedemannella</taxon>
    </lineage>
</organism>
<keyword evidence="5 7" id="KW-0732">Signal</keyword>
<feature type="signal peptide" evidence="7">
    <location>
        <begin position="1"/>
        <end position="27"/>
    </location>
</feature>
<dbReference type="InterPro" id="IPR013784">
    <property type="entry name" value="Carb-bd-like_fold"/>
</dbReference>
<evidence type="ECO:0000256" key="5">
    <source>
        <dbReference type="ARBA" id="ARBA00022729"/>
    </source>
</evidence>
<dbReference type="SUPFAM" id="SSF49464">
    <property type="entry name" value="Carboxypeptidase regulatory domain-like"/>
    <property type="match status" value="5"/>
</dbReference>
<keyword evidence="4" id="KW-0964">Secreted</keyword>
<gene>
    <name evidence="8" type="ORF">GCM10009682_05820</name>
</gene>
<evidence type="ECO:0000256" key="7">
    <source>
        <dbReference type="SAM" id="SignalP"/>
    </source>
</evidence>
<comment type="similarity">
    <text evidence="2">Belongs to the serine-aspartate repeat-containing protein (SDr) family.</text>
</comment>
<dbReference type="RefSeq" id="WP_344125900.1">
    <property type="nucleotide sequence ID" value="NZ_BAAALT010000009.1"/>
</dbReference>
<dbReference type="InterPro" id="IPR013783">
    <property type="entry name" value="Ig-like_fold"/>
</dbReference>
<evidence type="ECO:0000256" key="6">
    <source>
        <dbReference type="ARBA" id="ARBA00030238"/>
    </source>
</evidence>
<comment type="catalytic activity">
    <reaction evidence="1">
        <text>Endohydrolysis of (1-&gt;4)-alpha-D-glucosidic linkages in polysaccharides containing three or more (1-&gt;4)-alpha-linked D-glucose units.</text>
        <dbReference type="EC" id="3.2.1.1"/>
    </reaction>
</comment>
<comment type="caution">
    <text evidence="8">The sequence shown here is derived from an EMBL/GenBank/DDBJ whole genome shotgun (WGS) entry which is preliminary data.</text>
</comment>
<dbReference type="PANTHER" id="PTHR36108:SF13">
    <property type="entry name" value="COLOSSIN-B-RELATED"/>
    <property type="match status" value="1"/>
</dbReference>
<proteinExistence type="inferred from homology"/>
<dbReference type="Gene3D" id="2.60.40.1120">
    <property type="entry name" value="Carboxypeptidase-like, regulatory domain"/>
    <property type="match status" value="5"/>
</dbReference>
<dbReference type="Pfam" id="PF13620">
    <property type="entry name" value="CarboxypepD_reg"/>
    <property type="match status" value="4"/>
</dbReference>
<dbReference type="SUPFAM" id="SSF117074">
    <property type="entry name" value="Hypothetical protein PA1324"/>
    <property type="match status" value="1"/>
</dbReference>
<evidence type="ECO:0000313" key="9">
    <source>
        <dbReference type="Proteomes" id="UP001500218"/>
    </source>
</evidence>
<dbReference type="Gene3D" id="2.60.40.10">
    <property type="entry name" value="Immunoglobulins"/>
    <property type="match status" value="2"/>
</dbReference>
<accession>A0ABP4XNH0</accession>
<keyword evidence="9" id="KW-1185">Reference proteome</keyword>
<protein>
    <recommendedName>
        <fullName evidence="3">alpha-amylase</fullName>
        <ecNumber evidence="3">3.2.1.1</ecNumber>
    </recommendedName>
    <alternativeName>
        <fullName evidence="6">1,4-alpha-D-glucan glucanohydrolase</fullName>
    </alternativeName>
</protein>
<dbReference type="InterPro" id="IPR008969">
    <property type="entry name" value="CarboxyPept-like_regulatory"/>
</dbReference>
<dbReference type="Proteomes" id="UP001500218">
    <property type="component" value="Unassembled WGS sequence"/>
</dbReference>
<dbReference type="SUPFAM" id="SSF49452">
    <property type="entry name" value="Starch-binding domain-like"/>
    <property type="match status" value="1"/>
</dbReference>
<dbReference type="EMBL" id="BAAALT010000009">
    <property type="protein sequence ID" value="GAA1786534.1"/>
    <property type="molecule type" value="Genomic_DNA"/>
</dbReference>
<evidence type="ECO:0000313" key="8">
    <source>
        <dbReference type="EMBL" id="GAA1786534.1"/>
    </source>
</evidence>
<evidence type="ECO:0000256" key="4">
    <source>
        <dbReference type="ARBA" id="ARBA00022525"/>
    </source>
</evidence>
<feature type="chain" id="PRO_5045037951" description="alpha-amylase" evidence="7">
    <location>
        <begin position="28"/>
        <end position="1181"/>
    </location>
</feature>
<evidence type="ECO:0000256" key="3">
    <source>
        <dbReference type="ARBA" id="ARBA00012595"/>
    </source>
</evidence>